<dbReference type="GO" id="GO:0005737">
    <property type="term" value="C:cytoplasm"/>
    <property type="evidence" value="ECO:0007669"/>
    <property type="project" value="UniProtKB-SubCell"/>
</dbReference>
<dbReference type="PANTHER" id="PTHR47964:SF1">
    <property type="entry name" value="ATP-DEPENDENT DNA HELICASE HOMOLOG RECG, CHLOROPLASTIC"/>
    <property type="match status" value="1"/>
</dbReference>
<protein>
    <recommendedName>
        <fullName evidence="9">Transcription-repair-coupling factor</fullName>
        <shortName evidence="9">TRCF</shortName>
        <ecNumber evidence="9">3.6.4.-</ecNumber>
    </recommendedName>
</protein>
<evidence type="ECO:0000256" key="7">
    <source>
        <dbReference type="ARBA" id="ARBA00023125"/>
    </source>
</evidence>
<dbReference type="SMART" id="SM00490">
    <property type="entry name" value="HELICc"/>
    <property type="match status" value="1"/>
</dbReference>
<evidence type="ECO:0000256" key="8">
    <source>
        <dbReference type="ARBA" id="ARBA00023204"/>
    </source>
</evidence>
<dbReference type="Gene3D" id="3.40.50.11180">
    <property type="match status" value="1"/>
</dbReference>
<organism evidence="10 11">
    <name type="scientific">Mariniplasma anaerobium</name>
    <dbReference type="NCBI Taxonomy" id="2735436"/>
    <lineage>
        <taxon>Bacteria</taxon>
        <taxon>Bacillati</taxon>
        <taxon>Mycoplasmatota</taxon>
        <taxon>Mollicutes</taxon>
        <taxon>Acholeplasmatales</taxon>
        <taxon>Acholeplasmataceae</taxon>
        <taxon>Mariniplasma</taxon>
    </lineage>
</organism>
<dbReference type="SMART" id="SM00487">
    <property type="entry name" value="DEXDc"/>
    <property type="match status" value="1"/>
</dbReference>
<dbReference type="SUPFAM" id="SSF52540">
    <property type="entry name" value="P-loop containing nucleoside triphosphate hydrolases"/>
    <property type="match status" value="3"/>
</dbReference>
<dbReference type="InterPro" id="IPR014001">
    <property type="entry name" value="Helicase_ATP-bd"/>
</dbReference>
<dbReference type="HAMAP" id="MF_00969">
    <property type="entry name" value="TRCF"/>
    <property type="match status" value="1"/>
</dbReference>
<dbReference type="InterPro" id="IPR001650">
    <property type="entry name" value="Helicase_C-like"/>
</dbReference>
<dbReference type="AlphaFoldDB" id="A0A7U9XVH0"/>
<comment type="function">
    <text evidence="9">Couples transcription and DNA repair by recognizing RNA polymerase (RNAP) stalled at DNA lesions. Mediates ATP-dependent release of RNAP and its truncated transcript from the DNA, and recruitment of nucleotide excision repair machinery to the damaged site.</text>
</comment>
<comment type="similarity">
    <text evidence="9">In the C-terminal section; belongs to the helicase family. RecG subfamily.</text>
</comment>
<dbReference type="Gene3D" id="3.90.1150.50">
    <property type="entry name" value="Transcription-repair-coupling factor, D7 domain"/>
    <property type="match status" value="1"/>
</dbReference>
<dbReference type="KEGG" id="manr:MPAN_000270"/>
<dbReference type="InterPro" id="IPR011545">
    <property type="entry name" value="DEAD/DEAH_box_helicase_dom"/>
</dbReference>
<dbReference type="SMART" id="SM01058">
    <property type="entry name" value="CarD_TRCF"/>
    <property type="match status" value="1"/>
</dbReference>
<dbReference type="Gene3D" id="2.40.10.170">
    <property type="match status" value="1"/>
</dbReference>
<dbReference type="EMBL" id="AP024412">
    <property type="protein sequence ID" value="BCR35134.1"/>
    <property type="molecule type" value="Genomic_DNA"/>
</dbReference>
<keyword evidence="8 9" id="KW-0234">DNA repair</keyword>
<evidence type="ECO:0000256" key="4">
    <source>
        <dbReference type="ARBA" id="ARBA00022801"/>
    </source>
</evidence>
<dbReference type="InterPro" id="IPR036101">
    <property type="entry name" value="CarD-like/TRCF_RID_sf"/>
</dbReference>
<dbReference type="InterPro" id="IPR037235">
    <property type="entry name" value="TRCF-like_C_D7"/>
</dbReference>
<dbReference type="GO" id="GO:0000716">
    <property type="term" value="P:transcription-coupled nucleotide-excision repair, DNA damage recognition"/>
    <property type="evidence" value="ECO:0007669"/>
    <property type="project" value="UniProtKB-UniRule"/>
</dbReference>
<dbReference type="PANTHER" id="PTHR47964">
    <property type="entry name" value="ATP-DEPENDENT DNA HELICASE HOMOLOG RECG, CHLOROPLASTIC"/>
    <property type="match status" value="1"/>
</dbReference>
<gene>
    <name evidence="9 10" type="primary">mfd</name>
    <name evidence="10" type="ORF">MPAN_000270</name>
</gene>
<evidence type="ECO:0000256" key="6">
    <source>
        <dbReference type="ARBA" id="ARBA00022840"/>
    </source>
</evidence>
<dbReference type="NCBIfam" id="TIGR00580">
    <property type="entry name" value="mfd"/>
    <property type="match status" value="1"/>
</dbReference>
<dbReference type="Pfam" id="PF17757">
    <property type="entry name" value="UvrB_inter"/>
    <property type="match status" value="1"/>
</dbReference>
<dbReference type="GO" id="GO:0003678">
    <property type="term" value="F:DNA helicase activity"/>
    <property type="evidence" value="ECO:0007669"/>
    <property type="project" value="TreeGrafter"/>
</dbReference>
<dbReference type="CDD" id="cd17991">
    <property type="entry name" value="DEXHc_TRCF"/>
    <property type="match status" value="1"/>
</dbReference>
<dbReference type="SMART" id="SM00982">
    <property type="entry name" value="TRCF"/>
    <property type="match status" value="1"/>
</dbReference>
<dbReference type="GO" id="GO:0003684">
    <property type="term" value="F:damaged DNA binding"/>
    <property type="evidence" value="ECO:0007669"/>
    <property type="project" value="InterPro"/>
</dbReference>
<accession>A0A7U9XVH0</accession>
<dbReference type="GO" id="GO:0006355">
    <property type="term" value="P:regulation of DNA-templated transcription"/>
    <property type="evidence" value="ECO:0007669"/>
    <property type="project" value="UniProtKB-UniRule"/>
</dbReference>
<dbReference type="Pfam" id="PF03461">
    <property type="entry name" value="TRCF"/>
    <property type="match status" value="1"/>
</dbReference>
<dbReference type="RefSeq" id="WP_176239010.1">
    <property type="nucleotide sequence ID" value="NZ_AP024412.1"/>
</dbReference>
<dbReference type="Pfam" id="PF00270">
    <property type="entry name" value="DEAD"/>
    <property type="match status" value="1"/>
</dbReference>
<keyword evidence="5" id="KW-0347">Helicase</keyword>
<dbReference type="InterPro" id="IPR005118">
    <property type="entry name" value="TRCF_C"/>
</dbReference>
<dbReference type="Proteomes" id="UP000620133">
    <property type="component" value="Chromosome"/>
</dbReference>
<keyword evidence="4 9" id="KW-0378">Hydrolase</keyword>
<evidence type="ECO:0000256" key="9">
    <source>
        <dbReference type="HAMAP-Rule" id="MF_00969"/>
    </source>
</evidence>
<proteinExistence type="inferred from homology"/>
<dbReference type="InterPro" id="IPR027417">
    <property type="entry name" value="P-loop_NTPase"/>
</dbReference>
<keyword evidence="2 9" id="KW-0547">Nucleotide-binding</keyword>
<sequence length="1138" mass="132284">MLDVIKIDKDLEKLLDQHKDTVYLKSSTDSYNCYLITKRFLKMKKTVFVVTANLYEAQKYYDSLSLLNQEDDVLFYPADETLTSIMALGSPEFKSERLYTLKQLMTKEAFIVVTTMQGISQRQLTPQDYKKSVKQLLKNENYNISDLTTFLVYSGYQRTFTVEKPGEFSLRGHILDIYTLNNEHPYRLDFFGDSLEQIKIFSVETQRSFAEVDTIEIAPMHELFYTDQMKDSAIKDIQKHFEAFDLSERENEKFISDIESIDLRQKLDTLGLYIPFFNKKETTVLDFSQDKEIYLIDVHKMKVNQEHIKDDLKTYQVTMNGQAFLSIKYRLPLESHLKKQHIEIDNFGISNPNAFSLNVMASNQYQSNLELFYTDMMDYIGKYKIYLCIKTNHYFEEMKSFLKFKKISYLRQIKDEVGVYLLDISSHGSFISVHDQVVILDESELFTYKVRKAIRYRSVLNQSTKIRKVEDLTIGDYVVHYDYGIGQYVGLKTMELSSEKRDYLHIIYANEEALYVPMDQIDMVLKYSSHEGQKPKISKLGGKTWTKTKASVRMRIKDLSDRLIKLYAIRDQAQGFAFSKDNDMMEAFERDFKYETTRDQQKAIIETKHDMQQERPMDRLICGDVGFGKTEVALRASFKAVLNQKQVLYLVPTTVLARQHYYTFKERFDKYGANVALLSRFVTPKQQKQTIEKLAKGYVDVVIGTHRLLSSDIKYKDLGLLIIDEEQRFGVEQKEKIREIKHNVDTLTLSATPIPRTLQMSLMGLKDLSMIETPPMNRYPVQTYVVERQDALIKEAITREISRGGQIFYLFNRVTGMEGMVRKLQKLVPDAKIGFAHGKMNRESLESVISDFIDHQFDILVSTTIIETGVDIPNTNTLIIHEADKLGLSQLYQIRGRVGRSDRIAYAYLLYDQFKSINDEAKKRLAVIQDFTALGSGYKIATRDLSIRGAGDILGAEQSGFIDSVGIELYMKLLEEAITGESIEKEKSTQIDQIYAQRHVDPQYVAQDSARIEIHKRISELNNMPDIEDLKLELTDRFGQLDADLLLYMYEKLYKKLSYKIGAHQTIVDLNQTTLILSMDASSKIDGKKLFEKAESFKLAKIRLSYIRGHIHIQLITKNVKQHWLYLFDLFLEDFIYN</sequence>
<dbReference type="PROSITE" id="PS51194">
    <property type="entry name" value="HELICASE_CTER"/>
    <property type="match status" value="1"/>
</dbReference>
<dbReference type="InterPro" id="IPR041471">
    <property type="entry name" value="UvrB_inter"/>
</dbReference>
<evidence type="ECO:0000256" key="5">
    <source>
        <dbReference type="ARBA" id="ARBA00022806"/>
    </source>
</evidence>
<comment type="similarity">
    <text evidence="9">In the N-terminal section; belongs to the UvrB family.</text>
</comment>
<keyword evidence="7 9" id="KW-0238">DNA-binding</keyword>
<dbReference type="Pfam" id="PF02559">
    <property type="entry name" value="CarD_TRCF_RID"/>
    <property type="match status" value="1"/>
</dbReference>
<reference evidence="10" key="1">
    <citation type="submission" date="2021-01" db="EMBL/GenBank/DDBJ databases">
        <title>Draft genome sequence of Acholeplasmataceae bacterium strain Mahy22.</title>
        <authorList>
            <person name="Watanabe M."/>
            <person name="Kojima H."/>
            <person name="Fukui M."/>
        </authorList>
    </citation>
    <scope>NUCLEOTIDE SEQUENCE</scope>
    <source>
        <strain evidence="10">Mahy22</strain>
    </source>
</reference>
<dbReference type="Gene3D" id="3.40.50.300">
    <property type="entry name" value="P-loop containing nucleotide triphosphate hydrolases"/>
    <property type="match status" value="2"/>
</dbReference>
<keyword evidence="1 9" id="KW-0963">Cytoplasm</keyword>
<evidence type="ECO:0000313" key="10">
    <source>
        <dbReference type="EMBL" id="BCR35134.1"/>
    </source>
</evidence>
<evidence type="ECO:0000313" key="11">
    <source>
        <dbReference type="Proteomes" id="UP000620133"/>
    </source>
</evidence>
<dbReference type="GO" id="GO:0016787">
    <property type="term" value="F:hydrolase activity"/>
    <property type="evidence" value="ECO:0007669"/>
    <property type="project" value="UniProtKB-KW"/>
</dbReference>
<name>A0A7U9XVH0_9MOLU</name>
<dbReference type="InterPro" id="IPR004576">
    <property type="entry name" value="Mfd"/>
</dbReference>
<dbReference type="SUPFAM" id="SSF141259">
    <property type="entry name" value="CarD-like"/>
    <property type="match status" value="1"/>
</dbReference>
<dbReference type="InterPro" id="IPR003711">
    <property type="entry name" value="CarD-like/TRCF_RID"/>
</dbReference>
<keyword evidence="11" id="KW-1185">Reference proteome</keyword>
<keyword evidence="6 9" id="KW-0067">ATP-binding</keyword>
<dbReference type="Gene3D" id="3.30.2060.10">
    <property type="entry name" value="Penicillin-binding protein 1b domain"/>
    <property type="match status" value="1"/>
</dbReference>
<keyword evidence="3 9" id="KW-0227">DNA damage</keyword>
<evidence type="ECO:0000256" key="3">
    <source>
        <dbReference type="ARBA" id="ARBA00022763"/>
    </source>
</evidence>
<dbReference type="GO" id="GO:0005524">
    <property type="term" value="F:ATP binding"/>
    <property type="evidence" value="ECO:0007669"/>
    <property type="project" value="UniProtKB-UniRule"/>
</dbReference>
<dbReference type="PROSITE" id="PS51192">
    <property type="entry name" value="HELICASE_ATP_BIND_1"/>
    <property type="match status" value="1"/>
</dbReference>
<evidence type="ECO:0000256" key="1">
    <source>
        <dbReference type="ARBA" id="ARBA00022490"/>
    </source>
</evidence>
<comment type="subcellular location">
    <subcellularLocation>
        <location evidence="9">Cytoplasm</location>
    </subcellularLocation>
</comment>
<evidence type="ECO:0000256" key="2">
    <source>
        <dbReference type="ARBA" id="ARBA00022741"/>
    </source>
</evidence>
<dbReference type="SUPFAM" id="SSF143517">
    <property type="entry name" value="TRCF domain-like"/>
    <property type="match status" value="1"/>
</dbReference>
<dbReference type="InterPro" id="IPR047112">
    <property type="entry name" value="RecG/Mfd"/>
</dbReference>
<dbReference type="Pfam" id="PF00271">
    <property type="entry name" value="Helicase_C"/>
    <property type="match status" value="1"/>
</dbReference>
<dbReference type="EC" id="3.6.4.-" evidence="9"/>